<evidence type="ECO:0000256" key="1">
    <source>
        <dbReference type="SAM" id="SignalP"/>
    </source>
</evidence>
<accession>A0A1E7LZD4</accession>
<gene>
    <name evidence="2" type="ORF">AN221_06775</name>
</gene>
<dbReference type="PROSITE" id="PS51318">
    <property type="entry name" value="TAT"/>
    <property type="match status" value="1"/>
</dbReference>
<dbReference type="Proteomes" id="UP000175971">
    <property type="component" value="Unassembled WGS sequence"/>
</dbReference>
<sequence>MRTTRTLRTALLTTAAAGLAATALSTAPVSAAPAARTAPAAPAFLSAAQWPASHTPWTDGPVRQGLPEDGSFCTAGTTPASGTRHRDFRTELDTGARQTITVAPTTAKAKALAAELRTALATCLERMKEQDPGIEGVSKYHGRVNVEEGAYVYSIDTSYPEVGSTDIGLYAVGRDGRTVTVLEWGQLGDLDGAPLKGFKKTTATAVAKLH</sequence>
<dbReference type="OrthoDB" id="4322593at2"/>
<comment type="caution">
    <text evidence="2">The sequence shown here is derived from an EMBL/GenBank/DDBJ whole genome shotgun (WGS) entry which is preliminary data.</text>
</comment>
<evidence type="ECO:0000313" key="3">
    <source>
        <dbReference type="Proteomes" id="UP000175971"/>
    </source>
</evidence>
<dbReference type="AlphaFoldDB" id="A0A1E7LZD4"/>
<name>A0A1E7LZD4_9ACTN</name>
<evidence type="ECO:0000313" key="2">
    <source>
        <dbReference type="EMBL" id="OEV21554.1"/>
    </source>
</evidence>
<keyword evidence="1" id="KW-0732">Signal</keyword>
<dbReference type="PATRIC" id="fig|518642.7.peg.1325"/>
<reference evidence="2 3" key="1">
    <citation type="journal article" date="2016" name="Front. Microbiol.">
        <title>Comparative Genomics Analysis of Streptomyces Species Reveals Their Adaptation to the Marine Environment and Their Diversity at the Genomic Level.</title>
        <authorList>
            <person name="Tian X."/>
            <person name="Zhang Z."/>
            <person name="Yang T."/>
            <person name="Chen M."/>
            <person name="Li J."/>
            <person name="Chen F."/>
            <person name="Yang J."/>
            <person name="Li W."/>
            <person name="Zhang B."/>
            <person name="Zhang Z."/>
            <person name="Wu J."/>
            <person name="Zhang C."/>
            <person name="Long L."/>
            <person name="Xiao J."/>
        </authorList>
    </citation>
    <scope>NUCLEOTIDE SEQUENCE [LARGE SCALE GENOMIC DNA]</scope>
    <source>
        <strain evidence="2 3">SCSIO M10372</strain>
    </source>
</reference>
<feature type="signal peptide" evidence="1">
    <location>
        <begin position="1"/>
        <end position="31"/>
    </location>
</feature>
<dbReference type="InterPro" id="IPR006311">
    <property type="entry name" value="TAT_signal"/>
</dbReference>
<keyword evidence="3" id="KW-1185">Reference proteome</keyword>
<organism evidence="2 3">
    <name type="scientific">Streptomyces nanshensis</name>
    <dbReference type="NCBI Taxonomy" id="518642"/>
    <lineage>
        <taxon>Bacteria</taxon>
        <taxon>Bacillati</taxon>
        <taxon>Actinomycetota</taxon>
        <taxon>Actinomycetes</taxon>
        <taxon>Kitasatosporales</taxon>
        <taxon>Streptomycetaceae</taxon>
        <taxon>Streptomyces</taxon>
    </lineage>
</organism>
<feature type="chain" id="PRO_5039201786" evidence="1">
    <location>
        <begin position="32"/>
        <end position="210"/>
    </location>
</feature>
<dbReference type="RefSeq" id="WP_070200249.1">
    <property type="nucleotide sequence ID" value="NZ_LJGZ01000010.1"/>
</dbReference>
<proteinExistence type="predicted"/>
<dbReference type="EMBL" id="LJGZ01000010">
    <property type="protein sequence ID" value="OEV21554.1"/>
    <property type="molecule type" value="Genomic_DNA"/>
</dbReference>
<protein>
    <submittedName>
        <fullName evidence="2">Uncharacterized protein</fullName>
    </submittedName>
</protein>